<dbReference type="EMBL" id="JADGIZ020000056">
    <property type="protein sequence ID" value="KAL2912884.1"/>
    <property type="molecule type" value="Genomic_DNA"/>
</dbReference>
<feature type="compositionally biased region" description="Low complexity" evidence="2">
    <location>
        <begin position="11"/>
        <end position="23"/>
    </location>
</feature>
<dbReference type="PANTHER" id="PTHR15441:SF1">
    <property type="entry name" value="RIBONUCLEASE P PROTEIN SUBUNIT P14"/>
    <property type="match status" value="1"/>
</dbReference>
<evidence type="ECO:0000256" key="1">
    <source>
        <dbReference type="ARBA" id="ARBA00022694"/>
    </source>
</evidence>
<feature type="region of interest" description="Disordered" evidence="2">
    <location>
        <begin position="1"/>
        <end position="36"/>
    </location>
</feature>
<comment type="caution">
    <text evidence="4">The sequence shown here is derived from an EMBL/GenBank/DDBJ whole genome shotgun (WGS) entry which is preliminary data.</text>
</comment>
<feature type="domain" description="Ribonucleases P/MRP subunit Pop8-like" evidence="3">
    <location>
        <begin position="48"/>
        <end position="121"/>
    </location>
</feature>
<dbReference type="InterPro" id="IPR049128">
    <property type="entry name" value="Pop8-like_dom"/>
</dbReference>
<evidence type="ECO:0000313" key="4">
    <source>
        <dbReference type="EMBL" id="KAL2912884.1"/>
    </source>
</evidence>
<dbReference type="Gene3D" id="3.30.70.3250">
    <property type="entry name" value="Ribonuclease P, Pop5 subunit"/>
    <property type="match status" value="1"/>
</dbReference>
<keyword evidence="5" id="KW-1185">Reference proteome</keyword>
<proteinExistence type="predicted"/>
<evidence type="ECO:0000256" key="2">
    <source>
        <dbReference type="SAM" id="MobiDB-lite"/>
    </source>
</evidence>
<protein>
    <recommendedName>
        <fullName evidence="3">Ribonucleases P/MRP subunit Pop8-like domain-containing protein</fullName>
    </recommendedName>
</protein>
<evidence type="ECO:0000259" key="3">
    <source>
        <dbReference type="Pfam" id="PF20976"/>
    </source>
</evidence>
<name>A0ABR4N076_9FUNG</name>
<sequence length="146" mass="15249">MKRPRHHDADGAAAGTGLDAGAAVLPPETEPSAPARHATTHIAVTAHPWCYMHLRVEFARAEGAPADFDETHLKNAVVSALRKAFGIVGAAVPVDVLHKAGAEGFIRTPFEDAPVVASALALCSDYNGMSCRISVVKSSPFLVSLA</sequence>
<accession>A0ABR4N076</accession>
<dbReference type="Proteomes" id="UP001527925">
    <property type="component" value="Unassembled WGS sequence"/>
</dbReference>
<dbReference type="PANTHER" id="PTHR15441">
    <property type="entry name" value="RIBONUCLEASE P PROTEIN SUBUNIT P14"/>
    <property type="match status" value="1"/>
</dbReference>
<evidence type="ECO:0000313" key="5">
    <source>
        <dbReference type="Proteomes" id="UP001527925"/>
    </source>
</evidence>
<organism evidence="4 5">
    <name type="scientific">Polyrhizophydium stewartii</name>
    <dbReference type="NCBI Taxonomy" id="2732419"/>
    <lineage>
        <taxon>Eukaryota</taxon>
        <taxon>Fungi</taxon>
        <taxon>Fungi incertae sedis</taxon>
        <taxon>Chytridiomycota</taxon>
        <taxon>Chytridiomycota incertae sedis</taxon>
        <taxon>Chytridiomycetes</taxon>
        <taxon>Rhizophydiales</taxon>
        <taxon>Rhizophydiales incertae sedis</taxon>
        <taxon>Polyrhizophydium</taxon>
    </lineage>
</organism>
<keyword evidence="1" id="KW-0819">tRNA processing</keyword>
<dbReference type="Pfam" id="PF20976">
    <property type="entry name" value="Pop8"/>
    <property type="match status" value="1"/>
</dbReference>
<dbReference type="InterPro" id="IPR038085">
    <property type="entry name" value="Rnp2-like_sf"/>
</dbReference>
<reference evidence="4 5" key="1">
    <citation type="submission" date="2023-09" db="EMBL/GenBank/DDBJ databases">
        <title>Pangenome analysis of Batrachochytrium dendrobatidis and related Chytrids.</title>
        <authorList>
            <person name="Yacoub M.N."/>
            <person name="Stajich J.E."/>
            <person name="James T.Y."/>
        </authorList>
    </citation>
    <scope>NUCLEOTIDE SEQUENCE [LARGE SCALE GENOMIC DNA]</scope>
    <source>
        <strain evidence="4 5">JEL0888</strain>
    </source>
</reference>
<gene>
    <name evidence="4" type="ORF">HK105_207665</name>
</gene>
<dbReference type="SUPFAM" id="SSF160350">
    <property type="entry name" value="Rnp2-like"/>
    <property type="match status" value="1"/>
</dbReference>